<feature type="compositionally biased region" description="Basic and acidic residues" evidence="1">
    <location>
        <begin position="1"/>
        <end position="15"/>
    </location>
</feature>
<comment type="caution">
    <text evidence="2">The sequence shown here is derived from an EMBL/GenBank/DDBJ whole genome shotgun (WGS) entry which is preliminary data.</text>
</comment>
<reference evidence="2" key="2">
    <citation type="submission" date="2022-02" db="EMBL/GenBank/DDBJ databases">
        <authorList>
            <person name="Elcheninov A.G."/>
            <person name="Sorokin D.Y."/>
            <person name="Kublanov I.V."/>
        </authorList>
    </citation>
    <scope>NUCLEOTIDE SEQUENCE</scope>
    <source>
        <strain evidence="2">AArc-St2</strain>
    </source>
</reference>
<evidence type="ECO:0000313" key="3">
    <source>
        <dbReference type="Proteomes" id="UP001203207"/>
    </source>
</evidence>
<feature type="region of interest" description="Disordered" evidence="1">
    <location>
        <begin position="1"/>
        <end position="21"/>
    </location>
</feature>
<organism evidence="2 3">
    <name type="scientific">Natronocalculus amylovorans</name>
    <dbReference type="NCBI Taxonomy" id="2917812"/>
    <lineage>
        <taxon>Archaea</taxon>
        <taxon>Methanobacteriati</taxon>
        <taxon>Methanobacteriota</taxon>
        <taxon>Stenosarchaea group</taxon>
        <taxon>Halobacteria</taxon>
        <taxon>Halobacteriales</taxon>
        <taxon>Haloferacaceae</taxon>
        <taxon>Natronocalculus</taxon>
    </lineage>
</organism>
<keyword evidence="3" id="KW-1185">Reference proteome</keyword>
<name>A0AAE3FYD5_9EURY</name>
<dbReference type="EMBL" id="JAKRVX010000004">
    <property type="protein sequence ID" value="MCL9817642.1"/>
    <property type="molecule type" value="Genomic_DNA"/>
</dbReference>
<accession>A0AAE3FYD5</accession>
<reference evidence="2" key="1">
    <citation type="journal article" date="2022" name="Syst. Appl. Microbiol.">
        <title>Natronocalculus amylovorans gen. nov., sp. nov., and Natranaeroarchaeum aerophilus sp. nov., dominant culturable amylolytic natronoarchaea from hypersaline soda lakes in southwestern Siberia.</title>
        <authorList>
            <person name="Sorokin D.Y."/>
            <person name="Elcheninov A.G."/>
            <person name="Khizhniak T.V."/>
            <person name="Koenen M."/>
            <person name="Bale N.J."/>
            <person name="Damste J.S.S."/>
            <person name="Kublanov I.V."/>
        </authorList>
    </citation>
    <scope>NUCLEOTIDE SEQUENCE</scope>
    <source>
        <strain evidence="2">AArc-St2</strain>
    </source>
</reference>
<evidence type="ECO:0000256" key="1">
    <source>
        <dbReference type="SAM" id="MobiDB-lite"/>
    </source>
</evidence>
<protein>
    <submittedName>
        <fullName evidence="2">Uncharacterized protein</fullName>
    </submittedName>
</protein>
<proteinExistence type="predicted"/>
<gene>
    <name evidence="2" type="ORF">AArcSt2_11860</name>
</gene>
<evidence type="ECO:0000313" key="2">
    <source>
        <dbReference type="EMBL" id="MCL9817642.1"/>
    </source>
</evidence>
<sequence length="58" mass="6484">MPASDTRENCEETREPSQNIDTVPCISALRASPDRFVFTEEGNCDGWIATDHTVTLKQ</sequence>
<dbReference type="AlphaFoldDB" id="A0AAE3FYD5"/>
<dbReference type="RefSeq" id="WP_250584877.1">
    <property type="nucleotide sequence ID" value="NZ_JAKRVX010000004.1"/>
</dbReference>
<dbReference type="Proteomes" id="UP001203207">
    <property type="component" value="Unassembled WGS sequence"/>
</dbReference>